<dbReference type="SMART" id="SM00132">
    <property type="entry name" value="LIM"/>
    <property type="match status" value="1"/>
</dbReference>
<evidence type="ECO:0000256" key="1">
    <source>
        <dbReference type="ARBA" id="ARBA00022723"/>
    </source>
</evidence>
<dbReference type="PROSITE" id="PS50023">
    <property type="entry name" value="LIM_DOMAIN_2"/>
    <property type="match status" value="1"/>
</dbReference>
<keyword evidence="1 4" id="KW-0479">Metal-binding</keyword>
<feature type="compositionally biased region" description="Basic and acidic residues" evidence="5">
    <location>
        <begin position="299"/>
        <end position="309"/>
    </location>
</feature>
<dbReference type="Gene3D" id="2.10.110.10">
    <property type="entry name" value="Cysteine Rich Protein"/>
    <property type="match status" value="1"/>
</dbReference>
<dbReference type="PANTHER" id="PTHR47020">
    <property type="entry name" value="HILLARIN"/>
    <property type="match status" value="1"/>
</dbReference>
<evidence type="ECO:0000256" key="5">
    <source>
        <dbReference type="SAM" id="MobiDB-lite"/>
    </source>
</evidence>
<evidence type="ECO:0000313" key="8">
    <source>
        <dbReference type="Proteomes" id="UP001164746"/>
    </source>
</evidence>
<evidence type="ECO:0000256" key="2">
    <source>
        <dbReference type="ARBA" id="ARBA00022833"/>
    </source>
</evidence>
<sequence>MILHRASDSVMLRAVSEEGMSSDADSDACEELDRRPPPQDPCYRCRKRVYPVERIDVGVLFHRRCFRCRVCGLQLSLRTFHFDQENDPDVYCKNHVPKFVGTIDGEALGVRTALNAPKVTKNKEDYGRSGTFALDYERSGIFTPQSALWTTTSGQDYERSGIFALQSALESQQKVEEDELYDTIRREKEHKLTSIERELELEKERSVREMVDAFEQLKKHRDDGTLELEKRKLEAHYRRRKEERVRLLMERLSADAKESVARLIEKHSQEMLDMISQRLSVGEPLDESIEMDEDVDVDVTDRKSKERPQPPDVCPPEVAKREHQSFTDLVKSLTVNCETDLEKARTIFRWITVKDLNKLVIDETVSPDSPFGLLRGIQMGTESYHDLFKRLCSYAGLYCEVIQGYSKGAGYRPGMRIEGNKFRNSWTAVNIAGSWCFINCNWGARHVKGPQYSDEDAAADDGHPQQFFYKCDEFYFVTDPEDHIYQHYPDEPKWQLLECPITLTEFITLPIVKSPFFNYGLRFSVHYDCIQYTQNGIVVLQLKLPKLLGFGYTFEAKDKSLSASRLEGRIMLRIAGHNAIFTIAPPKSGRYFFTVYAKDDWNSESLQSACAFRIKCVENRDVIKSPFPKVPFFGPTPCMQRCGMVPETHIDPLINCSHEDVVCSFKLEDPEVKLSSTFKYHGPWENDIPDFQRYVFVKHRDATSVTYQIRCPLQGKYVFTILGETGQCGEDGSISYDCLFRYLVECRQPGKDKRPLPRACHRWLQGTLLEPMTGDIPLDRNVAFRVRAPLANDVSLLIGDVWFHFKELHDSIWEGSVNTGTTPGKAKLYAKLDKERSRFSPLIEFQVK</sequence>
<dbReference type="CDD" id="cd09443">
    <property type="entry name" value="LIM_Ltd-1"/>
    <property type="match status" value="1"/>
</dbReference>
<evidence type="ECO:0000313" key="7">
    <source>
        <dbReference type="EMBL" id="WAR02472.1"/>
    </source>
</evidence>
<keyword evidence="8" id="KW-1185">Reference proteome</keyword>
<proteinExistence type="predicted"/>
<evidence type="ECO:0000256" key="3">
    <source>
        <dbReference type="ARBA" id="ARBA00023038"/>
    </source>
</evidence>
<dbReference type="Pfam" id="PF23265">
    <property type="entry name" value="Ig-like_KY"/>
    <property type="match status" value="2"/>
</dbReference>
<dbReference type="SMART" id="SM00460">
    <property type="entry name" value="TGc"/>
    <property type="match status" value="1"/>
</dbReference>
<gene>
    <name evidence="7" type="ORF">MAR_009030</name>
</gene>
<protein>
    <submittedName>
        <fullName evidence="7">HIL-like protein</fullName>
    </submittedName>
</protein>
<dbReference type="InterPro" id="IPR053041">
    <property type="entry name" value="Transglut-like_Superfamily_Mod"/>
</dbReference>
<keyword evidence="2 4" id="KW-0862">Zinc</keyword>
<dbReference type="Proteomes" id="UP001164746">
    <property type="component" value="Chromosome 4"/>
</dbReference>
<dbReference type="EMBL" id="CP111015">
    <property type="protein sequence ID" value="WAR02472.1"/>
    <property type="molecule type" value="Genomic_DNA"/>
</dbReference>
<organism evidence="7 8">
    <name type="scientific">Mya arenaria</name>
    <name type="common">Soft-shell clam</name>
    <dbReference type="NCBI Taxonomy" id="6604"/>
    <lineage>
        <taxon>Eukaryota</taxon>
        <taxon>Metazoa</taxon>
        <taxon>Spiralia</taxon>
        <taxon>Lophotrochozoa</taxon>
        <taxon>Mollusca</taxon>
        <taxon>Bivalvia</taxon>
        <taxon>Autobranchia</taxon>
        <taxon>Heteroconchia</taxon>
        <taxon>Euheterodonta</taxon>
        <taxon>Imparidentia</taxon>
        <taxon>Neoheterodontei</taxon>
        <taxon>Myida</taxon>
        <taxon>Myoidea</taxon>
        <taxon>Myidae</taxon>
        <taxon>Mya</taxon>
    </lineage>
</organism>
<name>A0ABY7E0W4_MYAAR</name>
<dbReference type="Pfam" id="PF00412">
    <property type="entry name" value="LIM"/>
    <property type="match status" value="1"/>
</dbReference>
<dbReference type="PANTHER" id="PTHR47020:SF1">
    <property type="entry name" value="HILLARIN"/>
    <property type="match status" value="1"/>
</dbReference>
<dbReference type="InterPro" id="IPR056564">
    <property type="entry name" value="Ig-like_KY"/>
</dbReference>
<reference evidence="7" key="1">
    <citation type="submission" date="2022-11" db="EMBL/GenBank/DDBJ databases">
        <title>Centuries of genome instability and evolution in soft-shell clam transmissible cancer (bioRxiv).</title>
        <authorList>
            <person name="Hart S.F.M."/>
            <person name="Yonemitsu M.A."/>
            <person name="Giersch R.M."/>
            <person name="Beal B.F."/>
            <person name="Arriagada G."/>
            <person name="Davis B.W."/>
            <person name="Ostrander E.A."/>
            <person name="Goff S.P."/>
            <person name="Metzger M.J."/>
        </authorList>
    </citation>
    <scope>NUCLEOTIDE SEQUENCE</scope>
    <source>
        <strain evidence="7">MELC-2E11</strain>
        <tissue evidence="7">Siphon/mantle</tissue>
    </source>
</reference>
<accession>A0ABY7E0W4</accession>
<evidence type="ECO:0000256" key="4">
    <source>
        <dbReference type="PROSITE-ProRule" id="PRU00125"/>
    </source>
</evidence>
<feature type="domain" description="LIM zinc-binding" evidence="6">
    <location>
        <begin position="40"/>
        <end position="102"/>
    </location>
</feature>
<dbReference type="PROSITE" id="PS00478">
    <property type="entry name" value="LIM_DOMAIN_1"/>
    <property type="match status" value="1"/>
</dbReference>
<keyword evidence="3 4" id="KW-0440">LIM domain</keyword>
<dbReference type="InterPro" id="IPR002931">
    <property type="entry name" value="Transglutaminase-like"/>
</dbReference>
<dbReference type="InterPro" id="IPR001781">
    <property type="entry name" value="Znf_LIM"/>
</dbReference>
<feature type="region of interest" description="Disordered" evidence="5">
    <location>
        <begin position="290"/>
        <end position="320"/>
    </location>
</feature>
<feature type="region of interest" description="Disordered" evidence="5">
    <location>
        <begin position="16"/>
        <end position="35"/>
    </location>
</feature>
<evidence type="ECO:0000259" key="6">
    <source>
        <dbReference type="PROSITE" id="PS50023"/>
    </source>
</evidence>